<evidence type="ECO:0000313" key="3">
    <source>
        <dbReference type="Proteomes" id="UP000295418"/>
    </source>
</evidence>
<feature type="region of interest" description="Disordered" evidence="1">
    <location>
        <begin position="144"/>
        <end position="258"/>
    </location>
</feature>
<dbReference type="PROSITE" id="PS51257">
    <property type="entry name" value="PROKAR_LIPOPROTEIN"/>
    <property type="match status" value="1"/>
</dbReference>
<sequence>MAKRLLYGLKWLLVVALIVPLLAACTYTVSESFPLESVNKNGKETSYVYRAENQTVPEVAQEIADEKKPKEISKEDMERMFLVYSDEIYHIQKDPNKPEDTLIEVSSKEYVRNNYASDFLRGYITASILGSLFDSVGSWGSGNYRGYGTKDTYKPKTDYTKPTEQDKKAKPPITVNKTGSITKRNSSGTSSKSSSSDNKSNDSGGIFGKITRNSGDSSSSGSSGSSSSSKSSSVTKKPPKVSSPKTGFGKTGSIKRRR</sequence>
<name>A0A4R4ENE2_9BACL</name>
<gene>
    <name evidence="2" type="ORF">E0485_04070</name>
</gene>
<feature type="compositionally biased region" description="Basic and acidic residues" evidence="1">
    <location>
        <begin position="151"/>
        <end position="169"/>
    </location>
</feature>
<dbReference type="EMBL" id="SKFG01000002">
    <property type="protein sequence ID" value="TCZ80041.1"/>
    <property type="molecule type" value="Genomic_DNA"/>
</dbReference>
<dbReference type="AlphaFoldDB" id="A0A4R4ENE2"/>
<keyword evidence="3" id="KW-1185">Reference proteome</keyword>
<proteinExistence type="predicted"/>
<dbReference type="OrthoDB" id="2967172at2"/>
<protein>
    <submittedName>
        <fullName evidence="2">DUF4247 domain-containing protein</fullName>
    </submittedName>
</protein>
<dbReference type="RefSeq" id="WP_132416688.1">
    <property type="nucleotide sequence ID" value="NZ_SKFG01000002.1"/>
</dbReference>
<accession>A0A4R4ENE2</accession>
<organism evidence="2 3">
    <name type="scientific">Paenibacillus albiflavus</name>
    <dbReference type="NCBI Taxonomy" id="2545760"/>
    <lineage>
        <taxon>Bacteria</taxon>
        <taxon>Bacillati</taxon>
        <taxon>Bacillota</taxon>
        <taxon>Bacilli</taxon>
        <taxon>Bacillales</taxon>
        <taxon>Paenibacillaceae</taxon>
        <taxon>Paenibacillus</taxon>
    </lineage>
</organism>
<dbReference type="Proteomes" id="UP000295418">
    <property type="component" value="Unassembled WGS sequence"/>
</dbReference>
<dbReference type="Pfam" id="PF14042">
    <property type="entry name" value="DUF4247"/>
    <property type="match status" value="1"/>
</dbReference>
<evidence type="ECO:0000313" key="2">
    <source>
        <dbReference type="EMBL" id="TCZ80041.1"/>
    </source>
</evidence>
<reference evidence="2 3" key="1">
    <citation type="submission" date="2019-03" db="EMBL/GenBank/DDBJ databases">
        <authorList>
            <person name="Kim M.K.M."/>
        </authorList>
    </citation>
    <scope>NUCLEOTIDE SEQUENCE [LARGE SCALE GENOMIC DNA]</scope>
    <source>
        <strain evidence="2 3">18JY21-1</strain>
    </source>
</reference>
<feature type="compositionally biased region" description="Low complexity" evidence="1">
    <location>
        <begin position="185"/>
        <end position="204"/>
    </location>
</feature>
<feature type="compositionally biased region" description="Low complexity" evidence="1">
    <location>
        <begin position="217"/>
        <end position="247"/>
    </location>
</feature>
<evidence type="ECO:0000256" key="1">
    <source>
        <dbReference type="SAM" id="MobiDB-lite"/>
    </source>
</evidence>
<dbReference type="InterPro" id="IPR025341">
    <property type="entry name" value="DUF4247"/>
</dbReference>
<comment type="caution">
    <text evidence="2">The sequence shown here is derived from an EMBL/GenBank/DDBJ whole genome shotgun (WGS) entry which is preliminary data.</text>
</comment>
<feature type="compositionally biased region" description="Polar residues" evidence="1">
    <location>
        <begin position="175"/>
        <end position="184"/>
    </location>
</feature>